<protein>
    <recommendedName>
        <fullName evidence="4">SMB domain-containing protein</fullName>
    </recommendedName>
</protein>
<evidence type="ECO:0000313" key="6">
    <source>
        <dbReference type="Proteomes" id="UP001189429"/>
    </source>
</evidence>
<evidence type="ECO:0000256" key="1">
    <source>
        <dbReference type="ARBA" id="ARBA00022737"/>
    </source>
</evidence>
<dbReference type="Pfam" id="PF01033">
    <property type="entry name" value="Somatomedin_B"/>
    <property type="match status" value="2"/>
</dbReference>
<evidence type="ECO:0000256" key="3">
    <source>
        <dbReference type="SAM" id="MobiDB-lite"/>
    </source>
</evidence>
<feature type="region of interest" description="Disordered" evidence="3">
    <location>
        <begin position="382"/>
        <end position="432"/>
    </location>
</feature>
<reference evidence="5" key="1">
    <citation type="submission" date="2023-10" db="EMBL/GenBank/DDBJ databases">
        <authorList>
            <person name="Chen Y."/>
            <person name="Shah S."/>
            <person name="Dougan E. K."/>
            <person name="Thang M."/>
            <person name="Chan C."/>
        </authorList>
    </citation>
    <scope>NUCLEOTIDE SEQUENCE [LARGE SCALE GENOMIC DNA]</scope>
</reference>
<keyword evidence="6" id="KW-1185">Reference proteome</keyword>
<feature type="region of interest" description="Disordered" evidence="3">
    <location>
        <begin position="164"/>
        <end position="244"/>
    </location>
</feature>
<dbReference type="PROSITE" id="PS50958">
    <property type="entry name" value="SMB_2"/>
    <property type="match status" value="2"/>
</dbReference>
<feature type="domain" description="SMB" evidence="4">
    <location>
        <begin position="1"/>
        <end position="44"/>
    </location>
</feature>
<evidence type="ECO:0000313" key="5">
    <source>
        <dbReference type="EMBL" id="CAK0887624.1"/>
    </source>
</evidence>
<gene>
    <name evidence="5" type="ORF">PCOR1329_LOCUS68620</name>
</gene>
<proteinExistence type="predicted"/>
<feature type="compositionally biased region" description="Low complexity" evidence="3">
    <location>
        <begin position="189"/>
        <end position="198"/>
    </location>
</feature>
<dbReference type="InterPro" id="IPR000177">
    <property type="entry name" value="Apple"/>
</dbReference>
<dbReference type="PROSITE" id="PS00524">
    <property type="entry name" value="SMB_1"/>
    <property type="match status" value="2"/>
</dbReference>
<dbReference type="EMBL" id="CAUYUJ010018960">
    <property type="protein sequence ID" value="CAK0887624.1"/>
    <property type="molecule type" value="Genomic_DNA"/>
</dbReference>
<feature type="domain" description="SMB" evidence="4">
    <location>
        <begin position="247"/>
        <end position="289"/>
    </location>
</feature>
<dbReference type="Gene3D" id="4.10.410.20">
    <property type="match status" value="2"/>
</dbReference>
<evidence type="ECO:0000259" key="4">
    <source>
        <dbReference type="PROSITE" id="PS50958"/>
    </source>
</evidence>
<dbReference type="InterPro" id="IPR001212">
    <property type="entry name" value="Somatomedin_B_dom"/>
</dbReference>
<feature type="compositionally biased region" description="Polar residues" evidence="3">
    <location>
        <begin position="171"/>
        <end position="188"/>
    </location>
</feature>
<comment type="caution">
    <text evidence="5">The sequence shown here is derived from an EMBL/GenBank/DDBJ whole genome shotgun (WGS) entry which is preliminary data.</text>
</comment>
<dbReference type="SMART" id="SM00223">
    <property type="entry name" value="APPLE"/>
    <property type="match status" value="1"/>
</dbReference>
<accession>A0ABN9WM07</accession>
<dbReference type="InterPro" id="IPR036024">
    <property type="entry name" value="Somatomedin_B-like_dom_sf"/>
</dbReference>
<sequence>MLSNRCDIFGCGSFDSSRECQCDPSCGLFENCCADYETECVGATAPVTAAPMAATAAKAASTTTTPAAPTTVTASTPATTVTTTTVAATTTTVTTTTTTTHDTTVTTTTTTPETTVTTTTTTPETTVTTTAVTTATATAPTTTATATTTTVTTPVATTAAPTMPTVASTTSDMGGSTATVPYGESTSVAPTAPTTAGPNVEQTVTAPAPATSELPPMTPAPTRATTTPPPGESGSGAAGAAGASKARQSNCRTYGCGRFWAEHACQCNAKCIRFNNCCVDYSETCTEAGRPGAGGAAPGGPAARAVGAPPPPKPKAANAPARSCKTKTGVEFSDAGGEEIGTVESGDECASVCASLPECTHFAVNASEEYYKICVVKTGKPGRRRKRAGAASGTCGPAPADEATARATGTDEAEEQRHATQSAPPVPPEPLPQVSIDIFRAMKAAAADEQQTLDDDMADLQGDLKYVHTELLTEHLLDPIRQSRKYDIDCIRRQRYVFRNPAALATAVESPLPDFGPFITYDFGVATNTQQLPVLEKYGDFIGIQEGCSGGNCDVRFPAESPYFWFSVGNFCPNLPWGHKGDIDSPNEKCLKYEDGGGFLTGGLCQDGWSSDEAQPSVEPTGERGCIYAYGASQMVSLDELAGITTERCGGGQPCESWADFRQSCADASYKRQFGASGEVRDVDYCVEYDIHPHCEASCETDRCLELLASGRTVELGLPFWRGRCDPRANLRRAERLADLFGIAGAQTEHRLLHQDVLGLQIPCVREGSGRCRPGRRWALLHTLLLRGVPDVLHPRCCEQRGTSHEAVLPVRHL</sequence>
<feature type="region of interest" description="Disordered" evidence="3">
    <location>
        <begin position="103"/>
        <end position="123"/>
    </location>
</feature>
<organism evidence="5 6">
    <name type="scientific">Prorocentrum cordatum</name>
    <dbReference type="NCBI Taxonomy" id="2364126"/>
    <lineage>
        <taxon>Eukaryota</taxon>
        <taxon>Sar</taxon>
        <taxon>Alveolata</taxon>
        <taxon>Dinophyceae</taxon>
        <taxon>Prorocentrales</taxon>
        <taxon>Prorocentraceae</taxon>
        <taxon>Prorocentrum</taxon>
    </lineage>
</organism>
<keyword evidence="2" id="KW-1015">Disulfide bond</keyword>
<dbReference type="SUPFAM" id="SSF90188">
    <property type="entry name" value="Somatomedin B domain"/>
    <property type="match status" value="2"/>
</dbReference>
<dbReference type="Gene3D" id="3.50.4.10">
    <property type="entry name" value="Hepatocyte Growth Factor"/>
    <property type="match status" value="1"/>
</dbReference>
<name>A0ABN9WM07_9DINO</name>
<evidence type="ECO:0000256" key="2">
    <source>
        <dbReference type="ARBA" id="ARBA00023157"/>
    </source>
</evidence>
<dbReference type="Proteomes" id="UP001189429">
    <property type="component" value="Unassembled WGS sequence"/>
</dbReference>
<feature type="region of interest" description="Disordered" evidence="3">
    <location>
        <begin position="290"/>
        <end position="323"/>
    </location>
</feature>
<keyword evidence="1" id="KW-0677">Repeat</keyword>
<dbReference type="SMART" id="SM00201">
    <property type="entry name" value="SO"/>
    <property type="match status" value="2"/>
</dbReference>